<dbReference type="SMART" id="SM00034">
    <property type="entry name" value="CLECT"/>
    <property type="match status" value="1"/>
</dbReference>
<dbReference type="Pfam" id="PF00059">
    <property type="entry name" value="Lectin_C"/>
    <property type="match status" value="1"/>
</dbReference>
<evidence type="ECO:0000313" key="3">
    <source>
        <dbReference type="Proteomes" id="UP000694548"/>
    </source>
</evidence>
<reference evidence="2" key="2">
    <citation type="submission" date="2025-08" db="UniProtKB">
        <authorList>
            <consortium name="Ensembl"/>
        </authorList>
    </citation>
    <scope>IDENTIFICATION</scope>
</reference>
<dbReference type="Ensembl" id="ENSNFUT00015029844.1">
    <property type="protein sequence ID" value="ENSNFUP00015028565.1"/>
    <property type="gene ID" value="ENSNFUG00015013821.1"/>
</dbReference>
<sequence>MKFPNFTHFSPSSFSTTGTQLEPKFIYVNNSMSWSKAQKFCRGNFVDLAIIRNENDSMMVEKFGPFADYSWIGLYRDPIFNWSDGSSVLFSNWHNVYNVIGLMKVICGVTSLRESGSWEFLSCGRKLPFMCYTKLPRVSSQQYYYYGFLRALE</sequence>
<dbReference type="PROSITE" id="PS50041">
    <property type="entry name" value="C_TYPE_LECTIN_2"/>
    <property type="match status" value="1"/>
</dbReference>
<dbReference type="PANTHER" id="PTHR45784">
    <property type="entry name" value="C-TYPE LECTIN DOMAIN FAMILY 20 MEMBER A-RELATED"/>
    <property type="match status" value="1"/>
</dbReference>
<protein>
    <recommendedName>
        <fullName evidence="1">C-type lectin domain-containing protein</fullName>
    </recommendedName>
</protein>
<reference evidence="2" key="3">
    <citation type="submission" date="2025-09" db="UniProtKB">
        <authorList>
            <consortium name="Ensembl"/>
        </authorList>
    </citation>
    <scope>IDENTIFICATION</scope>
</reference>
<dbReference type="AlphaFoldDB" id="A0A8C6M4I5"/>
<name>A0A8C6M4I5_NOTFU</name>
<evidence type="ECO:0000259" key="1">
    <source>
        <dbReference type="PROSITE" id="PS50041"/>
    </source>
</evidence>
<dbReference type="PANTHER" id="PTHR45784:SF3">
    <property type="entry name" value="C-TYPE LECTIN DOMAIN FAMILY 4 MEMBER K-LIKE-RELATED"/>
    <property type="match status" value="1"/>
</dbReference>
<dbReference type="InterPro" id="IPR001304">
    <property type="entry name" value="C-type_lectin-like"/>
</dbReference>
<proteinExistence type="predicted"/>
<accession>A0A8C6M4I5</accession>
<reference evidence="2" key="1">
    <citation type="submission" date="2014-08" db="EMBL/GenBank/DDBJ databases">
        <authorList>
            <person name="Senf B."/>
            <person name="Petzold A."/>
            <person name="Downie B.R."/>
            <person name="Koch P."/>
            <person name="Platzer M."/>
        </authorList>
    </citation>
    <scope>NUCLEOTIDE SEQUENCE [LARGE SCALE GENOMIC DNA]</scope>
    <source>
        <strain evidence="2">GRZ</strain>
    </source>
</reference>
<dbReference type="Gene3D" id="3.10.100.10">
    <property type="entry name" value="Mannose-Binding Protein A, subunit A"/>
    <property type="match status" value="1"/>
</dbReference>
<dbReference type="GeneTree" id="ENSGT00940000174504"/>
<dbReference type="Proteomes" id="UP000694548">
    <property type="component" value="Chromosome sgr10"/>
</dbReference>
<evidence type="ECO:0000313" key="2">
    <source>
        <dbReference type="Ensembl" id="ENSNFUP00015028565.1"/>
    </source>
</evidence>
<dbReference type="InterPro" id="IPR016186">
    <property type="entry name" value="C-type_lectin-like/link_sf"/>
</dbReference>
<organism evidence="2 3">
    <name type="scientific">Nothobranchius furzeri</name>
    <name type="common">Turquoise killifish</name>
    <dbReference type="NCBI Taxonomy" id="105023"/>
    <lineage>
        <taxon>Eukaryota</taxon>
        <taxon>Metazoa</taxon>
        <taxon>Chordata</taxon>
        <taxon>Craniata</taxon>
        <taxon>Vertebrata</taxon>
        <taxon>Euteleostomi</taxon>
        <taxon>Actinopterygii</taxon>
        <taxon>Neopterygii</taxon>
        <taxon>Teleostei</taxon>
        <taxon>Neoteleostei</taxon>
        <taxon>Acanthomorphata</taxon>
        <taxon>Ovalentaria</taxon>
        <taxon>Atherinomorphae</taxon>
        <taxon>Cyprinodontiformes</taxon>
        <taxon>Nothobranchiidae</taxon>
        <taxon>Nothobranchius</taxon>
    </lineage>
</organism>
<feature type="domain" description="C-type lectin" evidence="1">
    <location>
        <begin position="25"/>
        <end position="132"/>
    </location>
</feature>
<dbReference type="SUPFAM" id="SSF56436">
    <property type="entry name" value="C-type lectin-like"/>
    <property type="match status" value="1"/>
</dbReference>
<keyword evidence="3" id="KW-1185">Reference proteome</keyword>
<dbReference type="InterPro" id="IPR016187">
    <property type="entry name" value="CTDL_fold"/>
</dbReference>